<gene>
    <name evidence="3" type="ORF">FEAC_19220</name>
</gene>
<dbReference type="InterPro" id="IPR036162">
    <property type="entry name" value="Resolvase-like_N_sf"/>
</dbReference>
<keyword evidence="4" id="KW-1185">Reference proteome</keyword>
<dbReference type="GeneID" id="78373045"/>
<organism evidence="3 4">
    <name type="scientific">Ferrimicrobium acidiphilum DSM 19497</name>
    <dbReference type="NCBI Taxonomy" id="1121877"/>
    <lineage>
        <taxon>Bacteria</taxon>
        <taxon>Bacillati</taxon>
        <taxon>Actinomycetota</taxon>
        <taxon>Acidimicrobiia</taxon>
        <taxon>Acidimicrobiales</taxon>
        <taxon>Acidimicrobiaceae</taxon>
        <taxon>Ferrimicrobium</taxon>
    </lineage>
</organism>
<dbReference type="PATRIC" id="fig|1121877.4.peg.2137"/>
<dbReference type="GO" id="GO:0003677">
    <property type="term" value="F:DNA binding"/>
    <property type="evidence" value="ECO:0007669"/>
    <property type="project" value="InterPro"/>
</dbReference>
<dbReference type="Proteomes" id="UP000032336">
    <property type="component" value="Unassembled WGS sequence"/>
</dbReference>
<proteinExistence type="predicted"/>
<dbReference type="CDD" id="cd00338">
    <property type="entry name" value="Ser_Recombinase"/>
    <property type="match status" value="1"/>
</dbReference>
<dbReference type="eggNOG" id="COG1961">
    <property type="taxonomic scope" value="Bacteria"/>
</dbReference>
<dbReference type="InterPro" id="IPR025827">
    <property type="entry name" value="Zn_ribbon_recom_dom"/>
</dbReference>
<accession>A0A0D8FVP3</accession>
<dbReference type="SMART" id="SM00857">
    <property type="entry name" value="Resolvase"/>
    <property type="match status" value="1"/>
</dbReference>
<dbReference type="RefSeq" id="WP_152623159.1">
    <property type="nucleotide sequence ID" value="NZ_JQKF01000078.1"/>
</dbReference>
<dbReference type="PANTHER" id="PTHR30461:SF23">
    <property type="entry name" value="DNA RECOMBINASE-RELATED"/>
    <property type="match status" value="1"/>
</dbReference>
<sequence>MNLEATSKITTSHLSRAAYLYVRQSTLRQVMENTESTKRQYALRERAMQMGWQPDQVVVIDSDLGRSGADSDRVGFQRMVAAVGMGEVGVVIGLEVSRLARSSSDWHRLLEICALSDTLILDEDGLYDPAHFNDRLVLGMKGTMSEAELHVIRSRLVGGQQAKARRGELKVHLPIGLVYDATDKIVLDPDLSVQGAIREFFATFVRTGSATATVRSFHQRGLLFPRRLSTGELAWGSLVLHRALQILKNPCYTGAYVYGRTKMTKTLPDLKAKQRCLPQDQWQTLILDQHPGYITWAEYEANIAKLKANAAAYGLDRRAGPPREGPALLQGLVICGRCGMRMTVSYHTRHGKSVPLYRCQRKGIEEAEPICQSINGAAIDRSIAELLVNAVTPLALAVTLQVQDELANQAADTDRMRYQQVERARYEAELAQRRYLHVDPGNRLVAATLEAEWNAKLNALVQAQDDYERQREADVLFDEAKRQRILGLAADFPRLFRDPETPAQLRKRMIRLLIEDVTLLKEDEVTLHVRFRGGRTQSLTIARPKSAAELAKLDPTIVSEVDRLMEDNTDAEIASALNARGYQPPLGAQFTVSIIAKIRTAYGLESRFNRLRNKGMLTLDEMAQALGVHPSTVNKHARRGWLVSVAYNGKQRLYAPLPPVEPTIPCARCQKPTPERTRGQRRRYCSATCRTSDYAARRRESGWVRPRRER</sequence>
<evidence type="ECO:0000259" key="2">
    <source>
        <dbReference type="PROSITE" id="PS51737"/>
    </source>
</evidence>
<name>A0A0D8FVP3_9ACTN</name>
<dbReference type="STRING" id="1121877.FEAC_19220"/>
<dbReference type="InterPro" id="IPR006119">
    <property type="entry name" value="Resolv_N"/>
</dbReference>
<dbReference type="PROSITE" id="PS51736">
    <property type="entry name" value="RECOMBINASES_3"/>
    <property type="match status" value="1"/>
</dbReference>
<dbReference type="Pfam" id="PF00239">
    <property type="entry name" value="Resolvase"/>
    <property type="match status" value="1"/>
</dbReference>
<feature type="domain" description="Recombinase" evidence="2">
    <location>
        <begin position="174"/>
        <end position="312"/>
    </location>
</feature>
<dbReference type="InterPro" id="IPR038109">
    <property type="entry name" value="DNA_bind_recomb_sf"/>
</dbReference>
<dbReference type="InterPro" id="IPR011109">
    <property type="entry name" value="DNA_bind_recombinase_dom"/>
</dbReference>
<dbReference type="PROSITE" id="PS51737">
    <property type="entry name" value="RECOMBINASE_DNA_BIND"/>
    <property type="match status" value="1"/>
</dbReference>
<dbReference type="AlphaFoldDB" id="A0A0D8FVP3"/>
<dbReference type="Gene3D" id="3.40.50.1390">
    <property type="entry name" value="Resolvase, N-terminal catalytic domain"/>
    <property type="match status" value="1"/>
</dbReference>
<evidence type="ECO:0000259" key="1">
    <source>
        <dbReference type="PROSITE" id="PS51736"/>
    </source>
</evidence>
<feature type="domain" description="Resolvase/invertase-type recombinase catalytic" evidence="1">
    <location>
        <begin position="17"/>
        <end position="167"/>
    </location>
</feature>
<dbReference type="Gene3D" id="3.90.1750.20">
    <property type="entry name" value="Putative Large Serine Recombinase, Chain B, Domain 2"/>
    <property type="match status" value="1"/>
</dbReference>
<dbReference type="OrthoDB" id="8782062at2"/>
<dbReference type="EMBL" id="JXUW01000018">
    <property type="protein sequence ID" value="KJE76312.1"/>
    <property type="molecule type" value="Genomic_DNA"/>
</dbReference>
<evidence type="ECO:0000313" key="4">
    <source>
        <dbReference type="Proteomes" id="UP000032336"/>
    </source>
</evidence>
<dbReference type="InterPro" id="IPR050639">
    <property type="entry name" value="SSR_resolvase"/>
</dbReference>
<reference evidence="3 4" key="1">
    <citation type="submission" date="2015-01" db="EMBL/GenBank/DDBJ databases">
        <title>Draft genome of the acidophilic iron oxidizer Ferrimicrobium acidiphilum strain T23.</title>
        <authorList>
            <person name="Poehlein A."/>
            <person name="Eisen S."/>
            <person name="Schloemann M."/>
            <person name="Johnson B.D."/>
            <person name="Daniel R."/>
            <person name="Muehling M."/>
        </authorList>
    </citation>
    <scope>NUCLEOTIDE SEQUENCE [LARGE SCALE GENOMIC DNA]</scope>
    <source>
        <strain evidence="3 4">T23</strain>
    </source>
</reference>
<dbReference type="GO" id="GO:0000150">
    <property type="term" value="F:DNA strand exchange activity"/>
    <property type="evidence" value="ECO:0007669"/>
    <property type="project" value="InterPro"/>
</dbReference>
<dbReference type="PANTHER" id="PTHR30461">
    <property type="entry name" value="DNA-INVERTASE FROM LAMBDOID PROPHAGE"/>
    <property type="match status" value="1"/>
</dbReference>
<dbReference type="SUPFAM" id="SSF53041">
    <property type="entry name" value="Resolvase-like"/>
    <property type="match status" value="1"/>
</dbReference>
<dbReference type="Pfam" id="PF13408">
    <property type="entry name" value="Zn_ribbon_recom"/>
    <property type="match status" value="1"/>
</dbReference>
<protein>
    <recommendedName>
        <fullName evidence="5">Recombinase</fullName>
    </recommendedName>
</protein>
<evidence type="ECO:0000313" key="3">
    <source>
        <dbReference type="EMBL" id="KJE76312.1"/>
    </source>
</evidence>
<evidence type="ECO:0008006" key="5">
    <source>
        <dbReference type="Google" id="ProtNLM"/>
    </source>
</evidence>
<comment type="caution">
    <text evidence="3">The sequence shown here is derived from an EMBL/GenBank/DDBJ whole genome shotgun (WGS) entry which is preliminary data.</text>
</comment>
<dbReference type="Pfam" id="PF07508">
    <property type="entry name" value="Recombinase"/>
    <property type="match status" value="1"/>
</dbReference>